<evidence type="ECO:0000256" key="9">
    <source>
        <dbReference type="ARBA" id="ARBA00022848"/>
    </source>
</evidence>
<protein>
    <recommendedName>
        <fullName evidence="17">Cytochrome P450</fullName>
    </recommendedName>
</protein>
<keyword evidence="9" id="KW-0492">Microsome</keyword>
<evidence type="ECO:0000256" key="3">
    <source>
        <dbReference type="ARBA" id="ARBA00004174"/>
    </source>
</evidence>
<dbReference type="GO" id="GO:0020037">
    <property type="term" value="F:heme binding"/>
    <property type="evidence" value="ECO:0007669"/>
    <property type="project" value="InterPro"/>
</dbReference>
<evidence type="ECO:0000256" key="2">
    <source>
        <dbReference type="ARBA" id="ARBA00003690"/>
    </source>
</evidence>
<comment type="function">
    <text evidence="2">May be involved in the metabolism of insect hormones and in the breakdown of synthetic insecticides.</text>
</comment>
<organism evidence="15 16">
    <name type="scientific">Stomoxys calcitrans</name>
    <name type="common">Stable fly</name>
    <name type="synonym">Conops calcitrans</name>
    <dbReference type="NCBI Taxonomy" id="35570"/>
    <lineage>
        <taxon>Eukaryota</taxon>
        <taxon>Metazoa</taxon>
        <taxon>Ecdysozoa</taxon>
        <taxon>Arthropoda</taxon>
        <taxon>Hexapoda</taxon>
        <taxon>Insecta</taxon>
        <taxon>Pterygota</taxon>
        <taxon>Neoptera</taxon>
        <taxon>Endopterygota</taxon>
        <taxon>Diptera</taxon>
        <taxon>Brachycera</taxon>
        <taxon>Muscomorpha</taxon>
        <taxon>Muscoidea</taxon>
        <taxon>Muscidae</taxon>
        <taxon>Stomoxys</taxon>
    </lineage>
</organism>
<dbReference type="InterPro" id="IPR050476">
    <property type="entry name" value="Insect_CytP450_Detox"/>
</dbReference>
<evidence type="ECO:0000256" key="6">
    <source>
        <dbReference type="ARBA" id="ARBA00022617"/>
    </source>
</evidence>
<dbReference type="GO" id="GO:0004497">
    <property type="term" value="F:monooxygenase activity"/>
    <property type="evidence" value="ECO:0007669"/>
    <property type="project" value="UniProtKB-KW"/>
</dbReference>
<evidence type="ECO:0000256" key="1">
    <source>
        <dbReference type="ARBA" id="ARBA00001971"/>
    </source>
</evidence>
<dbReference type="SUPFAM" id="SSF48264">
    <property type="entry name" value="Cytochrome P450"/>
    <property type="match status" value="1"/>
</dbReference>
<keyword evidence="10" id="KW-0560">Oxidoreductase</keyword>
<evidence type="ECO:0000256" key="8">
    <source>
        <dbReference type="ARBA" id="ARBA00022824"/>
    </source>
</evidence>
<keyword evidence="13" id="KW-0472">Membrane</keyword>
<keyword evidence="11 14" id="KW-0408">Iron</keyword>
<comment type="subcellular location">
    <subcellularLocation>
        <location evidence="4">Endoplasmic reticulum membrane</location>
        <topology evidence="4">Peripheral membrane protein</topology>
    </subcellularLocation>
    <subcellularLocation>
        <location evidence="3">Microsome membrane</location>
        <topology evidence="3">Peripheral membrane protein</topology>
    </subcellularLocation>
</comment>
<evidence type="ECO:0000256" key="11">
    <source>
        <dbReference type="ARBA" id="ARBA00023004"/>
    </source>
</evidence>
<evidence type="ECO:0000256" key="10">
    <source>
        <dbReference type="ARBA" id="ARBA00023002"/>
    </source>
</evidence>
<comment type="cofactor">
    <cofactor evidence="1 14">
        <name>heme</name>
        <dbReference type="ChEBI" id="CHEBI:30413"/>
    </cofactor>
</comment>
<evidence type="ECO:0000256" key="12">
    <source>
        <dbReference type="ARBA" id="ARBA00023033"/>
    </source>
</evidence>
<evidence type="ECO:0000256" key="4">
    <source>
        <dbReference type="ARBA" id="ARBA00004406"/>
    </source>
</evidence>
<keyword evidence="7 14" id="KW-0479">Metal-binding</keyword>
<dbReference type="GO" id="GO:0005789">
    <property type="term" value="C:endoplasmic reticulum membrane"/>
    <property type="evidence" value="ECO:0007669"/>
    <property type="project" value="UniProtKB-SubCell"/>
</dbReference>
<dbReference type="PANTHER" id="PTHR24292">
    <property type="entry name" value="CYTOCHROME P450"/>
    <property type="match status" value="1"/>
</dbReference>
<evidence type="ECO:0000256" key="13">
    <source>
        <dbReference type="ARBA" id="ARBA00023136"/>
    </source>
</evidence>
<dbReference type="Proteomes" id="UP000095300">
    <property type="component" value="Unassembled WGS sequence"/>
</dbReference>
<gene>
    <name evidence="15" type="primary">106090386</name>
</gene>
<dbReference type="GO" id="GO:0005506">
    <property type="term" value="F:iron ion binding"/>
    <property type="evidence" value="ECO:0007669"/>
    <property type="project" value="InterPro"/>
</dbReference>
<dbReference type="InterPro" id="IPR036396">
    <property type="entry name" value="Cyt_P450_sf"/>
</dbReference>
<keyword evidence="16" id="KW-1185">Reference proteome</keyword>
<dbReference type="InterPro" id="IPR002401">
    <property type="entry name" value="Cyt_P450_E_grp-I"/>
</dbReference>
<evidence type="ECO:0000313" key="16">
    <source>
        <dbReference type="Proteomes" id="UP000095300"/>
    </source>
</evidence>
<evidence type="ECO:0008006" key="17">
    <source>
        <dbReference type="Google" id="ProtNLM"/>
    </source>
</evidence>
<dbReference type="VEuPathDB" id="VectorBase:SCAU008991"/>
<dbReference type="Gene3D" id="1.10.630.10">
    <property type="entry name" value="Cytochrome P450"/>
    <property type="match status" value="1"/>
</dbReference>
<evidence type="ECO:0000256" key="7">
    <source>
        <dbReference type="ARBA" id="ARBA00022723"/>
    </source>
</evidence>
<keyword evidence="12" id="KW-0503">Monooxygenase</keyword>
<keyword evidence="8" id="KW-0256">Endoplasmic reticulum</keyword>
<feature type="binding site" description="axial binding residue" evidence="14">
    <location>
        <position position="384"/>
    </location>
    <ligand>
        <name>heme</name>
        <dbReference type="ChEBI" id="CHEBI:30413"/>
    </ligand>
    <ligandPart>
        <name>Fe</name>
        <dbReference type="ChEBI" id="CHEBI:18248"/>
    </ligandPart>
</feature>
<reference evidence="15" key="1">
    <citation type="submission" date="2020-05" db="UniProtKB">
        <authorList>
            <consortium name="EnsemblMetazoa"/>
        </authorList>
    </citation>
    <scope>IDENTIFICATION</scope>
    <source>
        <strain evidence="15">USDA</strain>
    </source>
</reference>
<accession>A0A1I8PKU0</accession>
<dbReference type="PANTHER" id="PTHR24292:SF54">
    <property type="entry name" value="CYP9F3-RELATED"/>
    <property type="match status" value="1"/>
</dbReference>
<sequence>MHELYEEMRISDESCQVLEALTLTNLVIHDLEAVQEILLRQFENFSDRSLYSNPRDPLTTSISRSNYRMFKILRKPYIAAFAPAKTRELMASFGHVGREMLKAIDTTRTRDKNIVDVYDLGQRYLTDIIFRITFGLNTNSLQNPNSKARRLGMKAVQEGTRPLFDQVWPTLSKLLLKLNITYHNKESIEYFTEVWEHIMQNKSNNDIETNGFVDGLLETQLGPDQKLSKQQLVDQLFGVFGPGLDNTSAAAAYVLYNLAKHPHIQEKTRQEVKAALARHDNEFTYECLKEMKYTYNVILETMRRDPVGYILPRYSLRHCTIRTSKRTIEIPPRTTIIIPIYSIHHNPDYYPQPEEFRPERFEEDEIAKRPQCTFLTYGYGTRKCLAYQYAQTVLVFQLALLLPHYRFSPCEKTHKQLEFSRKRMFTMSPGGPIYLKVEEI</sequence>
<evidence type="ECO:0000256" key="14">
    <source>
        <dbReference type="PIRSR" id="PIRSR602401-1"/>
    </source>
</evidence>
<dbReference type="EnsemblMetazoa" id="SCAU008991-RA">
    <property type="protein sequence ID" value="SCAU008991-PA"/>
    <property type="gene ID" value="SCAU008991"/>
</dbReference>
<dbReference type="STRING" id="35570.A0A1I8PKU0"/>
<dbReference type="AlphaFoldDB" id="A0A1I8PKU0"/>
<proteinExistence type="inferred from homology"/>
<dbReference type="Pfam" id="PF00067">
    <property type="entry name" value="p450"/>
    <property type="match status" value="1"/>
</dbReference>
<evidence type="ECO:0000313" key="15">
    <source>
        <dbReference type="EnsemblMetazoa" id="SCAU008991-PA"/>
    </source>
</evidence>
<keyword evidence="6 14" id="KW-0349">Heme</keyword>
<dbReference type="PRINTS" id="PR00463">
    <property type="entry name" value="EP450I"/>
</dbReference>
<dbReference type="GO" id="GO:0016705">
    <property type="term" value="F:oxidoreductase activity, acting on paired donors, with incorporation or reduction of molecular oxygen"/>
    <property type="evidence" value="ECO:0007669"/>
    <property type="project" value="InterPro"/>
</dbReference>
<comment type="similarity">
    <text evidence="5">Belongs to the cytochrome P450 family.</text>
</comment>
<dbReference type="InterPro" id="IPR001128">
    <property type="entry name" value="Cyt_P450"/>
</dbReference>
<name>A0A1I8PKU0_STOCA</name>
<evidence type="ECO:0000256" key="5">
    <source>
        <dbReference type="ARBA" id="ARBA00010617"/>
    </source>
</evidence>